<reference evidence="6 7" key="1">
    <citation type="submission" date="2016-03" db="EMBL/GenBank/DDBJ databases">
        <title>Pediococcus and Lactobacillus from brewery environment - whole genome sequencing and assembly.</title>
        <authorList>
            <person name="Behr J."/>
            <person name="Geissler A.J."/>
            <person name="Vogel R.F."/>
        </authorList>
    </citation>
    <scope>NUCLEOTIDE SEQUENCE [LARGE SCALE GENOMIC DNA]</scope>
    <source>
        <strain evidence="6 7">TMW 1.1989</strain>
    </source>
</reference>
<comment type="pathway">
    <text evidence="1">Cell wall biogenesis; cell wall polysaccharide biosynthesis.</text>
</comment>
<gene>
    <name evidence="6" type="ORF">AYR53_07090</name>
</gene>
<dbReference type="InterPro" id="IPR001173">
    <property type="entry name" value="Glyco_trans_2-like"/>
</dbReference>
<dbReference type="PANTHER" id="PTHR43179:SF12">
    <property type="entry name" value="GALACTOFURANOSYLTRANSFERASE GLFT2"/>
    <property type="match status" value="1"/>
</dbReference>
<evidence type="ECO:0000256" key="1">
    <source>
        <dbReference type="ARBA" id="ARBA00004776"/>
    </source>
</evidence>
<dbReference type="OrthoDB" id="7665907at2"/>
<dbReference type="PANTHER" id="PTHR43179">
    <property type="entry name" value="RHAMNOSYLTRANSFERASE WBBL"/>
    <property type="match status" value="1"/>
</dbReference>
<dbReference type="InterPro" id="IPR029044">
    <property type="entry name" value="Nucleotide-diphossugar_trans"/>
</dbReference>
<dbReference type="AlphaFoldDB" id="A0A192H2P6"/>
<keyword evidence="4" id="KW-0808">Transferase</keyword>
<evidence type="ECO:0000313" key="7">
    <source>
        <dbReference type="Proteomes" id="UP000078582"/>
    </source>
</evidence>
<dbReference type="Gene3D" id="3.90.550.10">
    <property type="entry name" value="Spore Coat Polysaccharide Biosynthesis Protein SpsA, Chain A"/>
    <property type="match status" value="1"/>
</dbReference>
<keyword evidence="3" id="KW-0328">Glycosyltransferase</keyword>
<dbReference type="Proteomes" id="UP000078582">
    <property type="component" value="Chromosome"/>
</dbReference>
<protein>
    <recommendedName>
        <fullName evidence="5">Glycosyltransferase 2-like domain-containing protein</fullName>
    </recommendedName>
</protein>
<evidence type="ECO:0000259" key="5">
    <source>
        <dbReference type="Pfam" id="PF00535"/>
    </source>
</evidence>
<dbReference type="Pfam" id="PF00535">
    <property type="entry name" value="Glycos_transf_2"/>
    <property type="match status" value="1"/>
</dbReference>
<name>A0A192H2P6_9LACO</name>
<feature type="domain" description="Glycosyltransferase 2-like" evidence="5">
    <location>
        <begin position="6"/>
        <end position="152"/>
    </location>
</feature>
<dbReference type="CDD" id="cd04185">
    <property type="entry name" value="GT_2_like_b"/>
    <property type="match status" value="1"/>
</dbReference>
<keyword evidence="7" id="KW-1185">Reference proteome</keyword>
<dbReference type="RefSeq" id="WP_068280957.1">
    <property type="nucleotide sequence ID" value="NZ_CP014873.1"/>
</dbReference>
<evidence type="ECO:0000256" key="4">
    <source>
        <dbReference type="ARBA" id="ARBA00022679"/>
    </source>
</evidence>
<dbReference type="EMBL" id="CP014873">
    <property type="protein sequence ID" value="ANK62553.1"/>
    <property type="molecule type" value="Genomic_DNA"/>
</dbReference>
<organism evidence="6 7">
    <name type="scientific">Loigolactobacillus backii</name>
    <dbReference type="NCBI Taxonomy" id="375175"/>
    <lineage>
        <taxon>Bacteria</taxon>
        <taxon>Bacillati</taxon>
        <taxon>Bacillota</taxon>
        <taxon>Bacilli</taxon>
        <taxon>Lactobacillales</taxon>
        <taxon>Lactobacillaceae</taxon>
        <taxon>Loigolactobacillus</taxon>
    </lineage>
</organism>
<dbReference type="SUPFAM" id="SSF53448">
    <property type="entry name" value="Nucleotide-diphospho-sugar transferases"/>
    <property type="match status" value="1"/>
</dbReference>
<evidence type="ECO:0000256" key="3">
    <source>
        <dbReference type="ARBA" id="ARBA00022676"/>
    </source>
</evidence>
<sequence length="307" mass="36106">MNFVSIVVTHNRKELLVEAVNSLINQTVKPGKIIIIDNNSTDGTQDHLSDENILQNPLVKYYFVKDNLGGAGGFYFGMKKAIETEKFDWITLSDDDAIYSNDYFEHISDAIKSAPNIKAFCGSIYLEDGRIQYTHRRRIASTKRIKEVTIPVKEYSHNFYVDVFTFVGCVISRELISKIGLPDKDYFIWYDDVEYSLRIREYTKILNVSKAKIVHKTKVISNDFAAQYKPDWREYYGVRNRLLTIKRHTSSQLFIFFYIPYYILRSYLDLFRPRFKGFRRHVVYVYTCAYFDALRNKKGKNPKFLPD</sequence>
<evidence type="ECO:0000256" key="2">
    <source>
        <dbReference type="ARBA" id="ARBA00006739"/>
    </source>
</evidence>
<accession>A0A192H2P6</accession>
<evidence type="ECO:0000313" key="6">
    <source>
        <dbReference type="EMBL" id="ANK62553.1"/>
    </source>
</evidence>
<dbReference type="GO" id="GO:0016757">
    <property type="term" value="F:glycosyltransferase activity"/>
    <property type="evidence" value="ECO:0007669"/>
    <property type="project" value="UniProtKB-KW"/>
</dbReference>
<comment type="similarity">
    <text evidence="2">Belongs to the glycosyltransferase 2 family.</text>
</comment>
<dbReference type="GeneID" id="42982016"/>
<dbReference type="STRING" id="375175.AYR53_07090"/>
<proteinExistence type="inferred from homology"/>